<dbReference type="PANTHER" id="PTHR47197:SF3">
    <property type="entry name" value="DIHYDRO-HEME D1 DEHYDROGENASE"/>
    <property type="match status" value="1"/>
</dbReference>
<dbReference type="InterPro" id="IPR015943">
    <property type="entry name" value="WD40/YVTN_repeat-like_dom_sf"/>
</dbReference>
<keyword evidence="5" id="KW-0574">Periplasm</keyword>
<evidence type="ECO:0000256" key="8">
    <source>
        <dbReference type="PIRSR" id="PIRSR609451-50"/>
    </source>
</evidence>
<comment type="similarity">
    <text evidence="2">Belongs to the aromatic amine dehydrogenase heavy chain family.</text>
</comment>
<comment type="subcellular location">
    <subcellularLocation>
        <location evidence="1">Periplasm</location>
    </subcellularLocation>
</comment>
<dbReference type="InterPro" id="IPR009451">
    <property type="entry name" value="Metamine_DH_Hvc"/>
</dbReference>
<keyword evidence="6" id="KW-0249">Electron transport</keyword>
<proteinExistence type="inferred from homology"/>
<evidence type="ECO:0000313" key="9">
    <source>
        <dbReference type="EMBL" id="GFE93400.1"/>
    </source>
</evidence>
<keyword evidence="10" id="KW-1185">Reference proteome</keyword>
<dbReference type="SUPFAM" id="SSF50969">
    <property type="entry name" value="YVTN repeat-like/Quinoprotein amine dehydrogenase"/>
    <property type="match status" value="1"/>
</dbReference>
<feature type="disulfide bond" evidence="8">
    <location>
        <begin position="213"/>
        <end position="228"/>
    </location>
</feature>
<dbReference type="InterPro" id="IPR051200">
    <property type="entry name" value="Host-pathogen_enzymatic-act"/>
</dbReference>
<dbReference type="AlphaFoldDB" id="A0A6V8I780"/>
<dbReference type="GO" id="GO:0030058">
    <property type="term" value="F:aliphatic amine dehydrogenase activity"/>
    <property type="evidence" value="ECO:0007669"/>
    <property type="project" value="InterPro"/>
</dbReference>
<keyword evidence="8" id="KW-1015">Disulfide bond</keyword>
<evidence type="ECO:0000256" key="4">
    <source>
        <dbReference type="ARBA" id="ARBA00022729"/>
    </source>
</evidence>
<accession>A0A6V8I780</accession>
<protein>
    <recommendedName>
        <fullName evidence="11">Amine dehydrogenase</fullName>
    </recommendedName>
</protein>
<gene>
    <name evidence="9" type="ORF">DmAi_14590</name>
</gene>
<dbReference type="InterPro" id="IPR011044">
    <property type="entry name" value="Quino_amine_DH_bsu"/>
</dbReference>
<evidence type="ECO:0000256" key="6">
    <source>
        <dbReference type="ARBA" id="ARBA00022982"/>
    </source>
</evidence>
<sequence length="425" mass="46118">MPLLSFLRGTAVLPSALSAKGFDFMRYSTALRASTAAFALGLVALGAFSAAPGKARADEPVVQEEESDIIKLSPVTPHRILVQDTAGTHAKDGRIYVVDADKGKLLGMVQAAYNGNVVQDPKGRAFYVAETVWSRGNRGDRLDLLPAYDPQTLTITNDEVLPGRALVTPKKNDLAISQDGSRVYVFSMVPTNAVHVVETATHTVSQTVDLPGCALAYPWGNDGFTSICADGGLANVSLKAGKADVTHTKPFFDPEKDAVFEHSPTRRPDGKTWFISYSGLVYPTSLSAESKVDAPWSIQEAAGLKKAPAAEAPFAKTWRPGGWQLSALHYASGHLFVLMHEGTFWTHKKPGTEIWELDTATHKLVRRIKLPVPASMVGVTQDEKPLLFTNDSTGDLLIWDMKTGKQLRKMQHLGDDLYFTVALGE</sequence>
<name>A0A6V8I780_9PROT</name>
<organism evidence="9 10">
    <name type="scientific">Acetobacter persici</name>
    <dbReference type="NCBI Taxonomy" id="1076596"/>
    <lineage>
        <taxon>Bacteria</taxon>
        <taxon>Pseudomonadati</taxon>
        <taxon>Pseudomonadota</taxon>
        <taxon>Alphaproteobacteria</taxon>
        <taxon>Acetobacterales</taxon>
        <taxon>Acetobacteraceae</taxon>
        <taxon>Acetobacter</taxon>
    </lineage>
</organism>
<dbReference type="PANTHER" id="PTHR47197">
    <property type="entry name" value="PROTEIN NIRF"/>
    <property type="match status" value="1"/>
</dbReference>
<evidence type="ECO:0000256" key="2">
    <source>
        <dbReference type="ARBA" id="ARBA00010548"/>
    </source>
</evidence>
<dbReference type="EMBL" id="BLJP01000004">
    <property type="protein sequence ID" value="GFE93400.1"/>
    <property type="molecule type" value="Genomic_DNA"/>
</dbReference>
<reference evidence="9 10" key="1">
    <citation type="journal article" date="2020" name="Cell Rep.">
        <title>Local necrotic cells trigger systemic immune activation via gut microbiome dysbiosis in Drosophila.</title>
        <authorList>
            <person name="Kosakamoto H."/>
            <person name="Yamauchi T."/>
            <person name="Akuzawa-Tokita Y."/>
            <person name="Nishimura K."/>
            <person name="Soga T."/>
            <person name="Murakami T."/>
            <person name="Mori H."/>
            <person name="Yamamoto K."/>
            <person name="Miyazaki R."/>
            <person name="Koto A."/>
            <person name="Miura M."/>
            <person name="Obata F."/>
        </authorList>
    </citation>
    <scope>NUCLEOTIDE SEQUENCE [LARGE SCALE GENOMIC DNA]</scope>
    <source>
        <strain evidence="9 10">Ai</strain>
    </source>
</reference>
<evidence type="ECO:0000256" key="1">
    <source>
        <dbReference type="ARBA" id="ARBA00004418"/>
    </source>
</evidence>
<evidence type="ECO:0000256" key="3">
    <source>
        <dbReference type="ARBA" id="ARBA00022448"/>
    </source>
</evidence>
<keyword evidence="7" id="KW-0560">Oxidoreductase</keyword>
<dbReference type="Pfam" id="PF06433">
    <property type="entry name" value="Me-amine-dh_H"/>
    <property type="match status" value="1"/>
</dbReference>
<dbReference type="Gene3D" id="2.130.10.10">
    <property type="entry name" value="YVTN repeat-like/Quinoprotein amine dehydrogenase"/>
    <property type="match status" value="1"/>
</dbReference>
<dbReference type="GO" id="GO:0042597">
    <property type="term" value="C:periplasmic space"/>
    <property type="evidence" value="ECO:0007669"/>
    <property type="project" value="UniProtKB-SubCell"/>
</dbReference>
<evidence type="ECO:0000256" key="5">
    <source>
        <dbReference type="ARBA" id="ARBA00022764"/>
    </source>
</evidence>
<evidence type="ECO:0008006" key="11">
    <source>
        <dbReference type="Google" id="ProtNLM"/>
    </source>
</evidence>
<evidence type="ECO:0000313" key="10">
    <source>
        <dbReference type="Proteomes" id="UP000548726"/>
    </source>
</evidence>
<evidence type="ECO:0000256" key="7">
    <source>
        <dbReference type="ARBA" id="ARBA00023002"/>
    </source>
</evidence>
<keyword evidence="4" id="KW-0732">Signal</keyword>
<keyword evidence="3" id="KW-0813">Transport</keyword>
<dbReference type="RefSeq" id="WP_179194505.1">
    <property type="nucleotide sequence ID" value="NZ_BLJP01000004.1"/>
</dbReference>
<dbReference type="Proteomes" id="UP000548726">
    <property type="component" value="Unassembled WGS sequence"/>
</dbReference>
<comment type="caution">
    <text evidence="9">The sequence shown here is derived from an EMBL/GenBank/DDBJ whole genome shotgun (WGS) entry which is preliminary data.</text>
</comment>